<accession>A0A2T7NJY2</accession>
<gene>
    <name evidence="8" type="ORF">C0Q70_19644</name>
</gene>
<dbReference type="SUPFAM" id="SSF48403">
    <property type="entry name" value="Ankyrin repeat"/>
    <property type="match status" value="1"/>
</dbReference>
<proteinExistence type="inferred from homology"/>
<evidence type="ECO:0000256" key="5">
    <source>
        <dbReference type="PROSITE-ProRule" id="PRU00023"/>
    </source>
</evidence>
<keyword evidence="9" id="KW-1185">Reference proteome</keyword>
<evidence type="ECO:0000256" key="6">
    <source>
        <dbReference type="SAM" id="MobiDB-lite"/>
    </source>
</evidence>
<dbReference type="InterPro" id="IPR018626">
    <property type="entry name" value="LCHN/Anr2"/>
</dbReference>
<evidence type="ECO:0000256" key="3">
    <source>
        <dbReference type="ARBA" id="ARBA00022658"/>
    </source>
</evidence>
<dbReference type="PROSITE" id="PS50211">
    <property type="entry name" value="DENN"/>
    <property type="match status" value="1"/>
</dbReference>
<name>A0A2T7NJY2_POMCA</name>
<evidence type="ECO:0000259" key="7">
    <source>
        <dbReference type="PROSITE" id="PS50211"/>
    </source>
</evidence>
<dbReference type="GO" id="GO:0005085">
    <property type="term" value="F:guanyl-nucleotide exchange factor activity"/>
    <property type="evidence" value="ECO:0007669"/>
    <property type="project" value="UniProtKB-KW"/>
</dbReference>
<dbReference type="Pfam" id="PF09804">
    <property type="entry name" value="DENND11"/>
    <property type="match status" value="1"/>
</dbReference>
<dbReference type="PANTHER" id="PTHR31017">
    <property type="entry name" value="LATE SECRETORY PATHWAY PROTEIN AVL9-RELATED"/>
    <property type="match status" value="1"/>
</dbReference>
<keyword evidence="5" id="KW-0040">ANK repeat</keyword>
<protein>
    <recommendedName>
        <fullName evidence="2">DENN domain-containing protein 11</fullName>
    </recommendedName>
    <alternativeName>
        <fullName evidence="4">Protein LCHN</fullName>
    </alternativeName>
</protein>
<evidence type="ECO:0000313" key="9">
    <source>
        <dbReference type="Proteomes" id="UP000245119"/>
    </source>
</evidence>
<comment type="caution">
    <text evidence="8">The sequence shown here is derived from an EMBL/GenBank/DDBJ whole genome shotgun (WGS) entry which is preliminary data.</text>
</comment>
<dbReference type="InterPro" id="IPR037516">
    <property type="entry name" value="Tripartite_DENN"/>
</dbReference>
<dbReference type="GO" id="GO:0005737">
    <property type="term" value="C:cytoplasm"/>
    <property type="evidence" value="ECO:0007669"/>
    <property type="project" value="TreeGrafter"/>
</dbReference>
<evidence type="ECO:0000313" key="8">
    <source>
        <dbReference type="EMBL" id="PVD21471.1"/>
    </source>
</evidence>
<sequence length="785" mass="90589">MATDEQPLLKDNDYDEFHKESKGNMIEWCMPEDTDLDGVEFKSMPSGSHTLERDFVYFRKDNLYGLSCFENMPVESEIERGARMKSVGILSYSYTNLYRHMQFLEMQVRHQLEIPGKYTQLIAFYNDKKGEFPLNVSHSNAAHIPSPLSTPSTPSIELLPEMKITHPAGCFAQFIKFFGEHVFTLWKFALLQRRIIFFSPPPIGVVCYRVYCACCLASHRVQGLGTRELRPHFYVSVADIEALENEISYVACTTEKIFESKIQLYDIYVDNQNVFSSSHALKDLLKITDADREKLAKLNNQRNQFLFNMDELGEDILNEEEVIVSFFMELNERLFQTLLDISMSPDRQLTSDHMKAIGDLLNESDVRTNDIVPGATLQLRVWPMWTTLVEAVAQNDIEQVMQLGVTNPSSYHSPNSDYMTKRARNTWLEERAAVALFMAANRGLDKMCSKLVNSGADINARSPNGRTALHIASSQGHGHIVDLLLEKGADIDAEDNHGETALSIAEHFGFKSCGRHLFLFHWQQRAKKVTPARNIPLMAHQKNDSLRPVWKHGQMGQIYLAQQLGPSEFAGTSLSAPRHSVHPSVRHKLERDKMFFTHVEEESRHESEEDDYFPDDIKVLPPIKDVKLNVSNHLAKKGKTMKRPDTFEEWLKKRKDSEEKIKEGKKKLREEEKQKKIDEEEKRKEESDRMGYEKWLAQRQQEKAERASRHVSVTPRSHRDYSHLKEEEWGEDEDQRTSDEPGALRTYLRSLGRSRTGVPFEDWLNAKEQEIMKMPASMYKQTKIS</sequence>
<feature type="repeat" description="ANK" evidence="5">
    <location>
        <begin position="464"/>
        <end position="496"/>
    </location>
</feature>
<dbReference type="PANTHER" id="PTHR31017:SF2">
    <property type="entry name" value="DENN DOMAIN-CONTAINING PROTEIN 11"/>
    <property type="match status" value="1"/>
</dbReference>
<keyword evidence="3" id="KW-0344">Guanine-nucleotide releasing factor</keyword>
<dbReference type="Pfam" id="PF12796">
    <property type="entry name" value="Ank_2"/>
    <property type="match status" value="1"/>
</dbReference>
<comment type="similarity">
    <text evidence="1">Belongs to the DENND11 family.</text>
</comment>
<feature type="compositionally biased region" description="Basic and acidic residues" evidence="6">
    <location>
        <begin position="656"/>
        <end position="692"/>
    </location>
</feature>
<dbReference type="PROSITE" id="PS50297">
    <property type="entry name" value="ANK_REP_REGION"/>
    <property type="match status" value="1"/>
</dbReference>
<dbReference type="STRING" id="400727.A0A2T7NJY2"/>
<dbReference type="InterPro" id="IPR002110">
    <property type="entry name" value="Ankyrin_rpt"/>
</dbReference>
<dbReference type="InterPro" id="IPR036770">
    <property type="entry name" value="Ankyrin_rpt-contain_sf"/>
</dbReference>
<dbReference type="PROSITE" id="PS50088">
    <property type="entry name" value="ANK_REPEAT"/>
    <property type="match status" value="1"/>
</dbReference>
<dbReference type="EMBL" id="PZQS01000012">
    <property type="protein sequence ID" value="PVD21471.1"/>
    <property type="molecule type" value="Genomic_DNA"/>
</dbReference>
<evidence type="ECO:0000256" key="2">
    <source>
        <dbReference type="ARBA" id="ARBA00015743"/>
    </source>
</evidence>
<organism evidence="8 9">
    <name type="scientific">Pomacea canaliculata</name>
    <name type="common">Golden apple snail</name>
    <dbReference type="NCBI Taxonomy" id="400727"/>
    <lineage>
        <taxon>Eukaryota</taxon>
        <taxon>Metazoa</taxon>
        <taxon>Spiralia</taxon>
        <taxon>Lophotrochozoa</taxon>
        <taxon>Mollusca</taxon>
        <taxon>Gastropoda</taxon>
        <taxon>Caenogastropoda</taxon>
        <taxon>Architaenioglossa</taxon>
        <taxon>Ampullarioidea</taxon>
        <taxon>Ampullariidae</taxon>
        <taxon>Pomacea</taxon>
    </lineage>
</organism>
<dbReference type="Proteomes" id="UP000245119">
    <property type="component" value="Linkage Group LG12"/>
</dbReference>
<dbReference type="InterPro" id="IPR051731">
    <property type="entry name" value="DENND11/AVL9_GEFs"/>
</dbReference>
<evidence type="ECO:0000256" key="1">
    <source>
        <dbReference type="ARBA" id="ARBA00007629"/>
    </source>
</evidence>
<dbReference type="AlphaFoldDB" id="A0A2T7NJY2"/>
<feature type="region of interest" description="Disordered" evidence="6">
    <location>
        <begin position="656"/>
        <end position="744"/>
    </location>
</feature>
<evidence type="ECO:0000256" key="4">
    <source>
        <dbReference type="ARBA" id="ARBA00033400"/>
    </source>
</evidence>
<dbReference type="OrthoDB" id="10258888at2759"/>
<dbReference type="SMART" id="SM00248">
    <property type="entry name" value="ANK"/>
    <property type="match status" value="2"/>
</dbReference>
<feature type="compositionally biased region" description="Basic and acidic residues" evidence="6">
    <location>
        <begin position="717"/>
        <end position="727"/>
    </location>
</feature>
<feature type="domain" description="UDENN" evidence="7">
    <location>
        <begin position="1"/>
        <end position="415"/>
    </location>
</feature>
<dbReference type="Gene3D" id="1.25.40.20">
    <property type="entry name" value="Ankyrin repeat-containing domain"/>
    <property type="match status" value="1"/>
</dbReference>
<reference evidence="8 9" key="1">
    <citation type="submission" date="2018-04" db="EMBL/GenBank/DDBJ databases">
        <title>The genome of golden apple snail Pomacea canaliculata provides insight into stress tolerance and invasive adaptation.</title>
        <authorList>
            <person name="Liu C."/>
            <person name="Liu B."/>
            <person name="Ren Y."/>
            <person name="Zhang Y."/>
            <person name="Wang H."/>
            <person name="Li S."/>
            <person name="Jiang F."/>
            <person name="Yin L."/>
            <person name="Zhang G."/>
            <person name="Qian W."/>
            <person name="Fan W."/>
        </authorList>
    </citation>
    <scope>NUCLEOTIDE SEQUENCE [LARGE SCALE GENOMIC DNA]</scope>
    <source>
        <strain evidence="8">SZHN2017</strain>
        <tissue evidence="8">Muscle</tissue>
    </source>
</reference>